<dbReference type="Pfam" id="PF08534">
    <property type="entry name" value="Redoxin"/>
    <property type="match status" value="1"/>
</dbReference>
<protein>
    <submittedName>
        <fullName evidence="8">Thiol:disulfide interchange protein CycY</fullName>
    </submittedName>
</protein>
<keyword evidence="5" id="KW-0676">Redox-active center</keyword>
<dbReference type="InterPro" id="IPR013740">
    <property type="entry name" value="Redoxin"/>
</dbReference>
<keyword evidence="9" id="KW-1185">Reference proteome</keyword>
<dbReference type="InterPro" id="IPR036249">
    <property type="entry name" value="Thioredoxin-like_sf"/>
</dbReference>
<keyword evidence="6" id="KW-1133">Transmembrane helix</keyword>
<evidence type="ECO:0000256" key="6">
    <source>
        <dbReference type="SAM" id="Phobius"/>
    </source>
</evidence>
<organism evidence="8 9">
    <name type="scientific">Agaricicola taiwanensis</name>
    <dbReference type="NCBI Taxonomy" id="591372"/>
    <lineage>
        <taxon>Bacteria</taxon>
        <taxon>Pseudomonadati</taxon>
        <taxon>Pseudomonadota</taxon>
        <taxon>Alphaproteobacteria</taxon>
        <taxon>Rhodobacterales</taxon>
        <taxon>Paracoccaceae</taxon>
        <taxon>Agaricicola</taxon>
    </lineage>
</organism>
<evidence type="ECO:0000256" key="2">
    <source>
        <dbReference type="ARBA" id="ARBA00007758"/>
    </source>
</evidence>
<dbReference type="SUPFAM" id="SSF52833">
    <property type="entry name" value="Thioredoxin-like"/>
    <property type="match status" value="1"/>
</dbReference>
<evidence type="ECO:0000313" key="8">
    <source>
        <dbReference type="EMBL" id="GGE27365.1"/>
    </source>
</evidence>
<comment type="caution">
    <text evidence="8">The sequence shown here is derived from an EMBL/GenBank/DDBJ whole genome shotgun (WGS) entry which is preliminary data.</text>
</comment>
<keyword evidence="3" id="KW-0201">Cytochrome c-type biogenesis</keyword>
<dbReference type="InterPro" id="IPR017937">
    <property type="entry name" value="Thioredoxin_CS"/>
</dbReference>
<feature type="transmembrane region" description="Helical" evidence="6">
    <location>
        <begin position="16"/>
        <end position="38"/>
    </location>
</feature>
<dbReference type="NCBIfam" id="TIGR00385">
    <property type="entry name" value="dsbE"/>
    <property type="match status" value="1"/>
</dbReference>
<dbReference type="RefSeq" id="WP_188407699.1">
    <property type="nucleotide sequence ID" value="NZ_BMCP01000001.1"/>
</dbReference>
<dbReference type="Proteomes" id="UP000602745">
    <property type="component" value="Unassembled WGS sequence"/>
</dbReference>
<dbReference type="GO" id="GO:0017004">
    <property type="term" value="P:cytochrome complex assembly"/>
    <property type="evidence" value="ECO:0007669"/>
    <property type="project" value="UniProtKB-KW"/>
</dbReference>
<dbReference type="EMBL" id="BMCP01000001">
    <property type="protein sequence ID" value="GGE27365.1"/>
    <property type="molecule type" value="Genomic_DNA"/>
</dbReference>
<dbReference type="Gene3D" id="3.40.30.10">
    <property type="entry name" value="Glutaredoxin"/>
    <property type="match status" value="1"/>
</dbReference>
<reference evidence="8" key="2">
    <citation type="submission" date="2020-09" db="EMBL/GenBank/DDBJ databases">
        <authorList>
            <person name="Sun Q."/>
            <person name="Sedlacek I."/>
        </authorList>
    </citation>
    <scope>NUCLEOTIDE SEQUENCE</scope>
    <source>
        <strain evidence="8">CCM 7684</strain>
    </source>
</reference>
<dbReference type="PANTHER" id="PTHR42852:SF6">
    <property type="entry name" value="THIOL:DISULFIDE INTERCHANGE PROTEIN DSBE"/>
    <property type="match status" value="1"/>
</dbReference>
<dbReference type="InterPro" id="IPR050553">
    <property type="entry name" value="Thioredoxin_ResA/DsbE_sf"/>
</dbReference>
<evidence type="ECO:0000256" key="1">
    <source>
        <dbReference type="ARBA" id="ARBA00004196"/>
    </source>
</evidence>
<keyword evidence="4" id="KW-1015">Disulfide bond</keyword>
<sequence>MTDSSGTERTPAGRRWLVALPLVIFVGLAVLLGVRLYAGDPSRLPSTLIGRPAPDFILPPLESAGTPGLTRSDLIGDTVTVVNVWASWCVPCRDEHPLLVKLAARGDVAVAGINYKDRTEQAQRFLDLLGNPFSRIGVDANGRAAIDWGVYGVPETFVIDRHGTITYKHIGPLDEASFTNVLLPKIEQAKAH</sequence>
<reference evidence="8" key="1">
    <citation type="journal article" date="2014" name="Int. J. Syst. Evol. Microbiol.">
        <title>Complete genome sequence of Corynebacterium casei LMG S-19264T (=DSM 44701T), isolated from a smear-ripened cheese.</title>
        <authorList>
            <consortium name="US DOE Joint Genome Institute (JGI-PGF)"/>
            <person name="Walter F."/>
            <person name="Albersmeier A."/>
            <person name="Kalinowski J."/>
            <person name="Ruckert C."/>
        </authorList>
    </citation>
    <scope>NUCLEOTIDE SEQUENCE</scope>
    <source>
        <strain evidence="8">CCM 7684</strain>
    </source>
</reference>
<dbReference type="CDD" id="cd03010">
    <property type="entry name" value="TlpA_like_DsbE"/>
    <property type="match status" value="1"/>
</dbReference>
<evidence type="ECO:0000256" key="5">
    <source>
        <dbReference type="ARBA" id="ARBA00023284"/>
    </source>
</evidence>
<evidence type="ECO:0000259" key="7">
    <source>
        <dbReference type="PROSITE" id="PS51352"/>
    </source>
</evidence>
<feature type="domain" description="Thioredoxin" evidence="7">
    <location>
        <begin position="47"/>
        <end position="191"/>
    </location>
</feature>
<gene>
    <name evidence="8" type="primary">cycY</name>
    <name evidence="8" type="ORF">GCM10007276_00710</name>
</gene>
<comment type="subcellular location">
    <subcellularLocation>
        <location evidence="1">Cell envelope</location>
    </subcellularLocation>
</comment>
<dbReference type="PANTHER" id="PTHR42852">
    <property type="entry name" value="THIOL:DISULFIDE INTERCHANGE PROTEIN DSBE"/>
    <property type="match status" value="1"/>
</dbReference>
<keyword evidence="6" id="KW-0472">Membrane</keyword>
<dbReference type="PROSITE" id="PS51352">
    <property type="entry name" value="THIOREDOXIN_2"/>
    <property type="match status" value="1"/>
</dbReference>
<evidence type="ECO:0000256" key="4">
    <source>
        <dbReference type="ARBA" id="ARBA00023157"/>
    </source>
</evidence>
<dbReference type="PROSITE" id="PS00194">
    <property type="entry name" value="THIOREDOXIN_1"/>
    <property type="match status" value="1"/>
</dbReference>
<name>A0A8J2VJU8_9RHOB</name>
<proteinExistence type="inferred from homology"/>
<comment type="similarity">
    <text evidence="2">Belongs to the thioredoxin family. DsbE subfamily.</text>
</comment>
<dbReference type="GO" id="GO:0030288">
    <property type="term" value="C:outer membrane-bounded periplasmic space"/>
    <property type="evidence" value="ECO:0007669"/>
    <property type="project" value="InterPro"/>
</dbReference>
<evidence type="ECO:0000313" key="9">
    <source>
        <dbReference type="Proteomes" id="UP000602745"/>
    </source>
</evidence>
<dbReference type="InterPro" id="IPR004799">
    <property type="entry name" value="Periplasmic_diS_OxRdtase_DsbE"/>
</dbReference>
<evidence type="ECO:0000256" key="3">
    <source>
        <dbReference type="ARBA" id="ARBA00022748"/>
    </source>
</evidence>
<keyword evidence="6" id="KW-0812">Transmembrane</keyword>
<dbReference type="GO" id="GO:0015036">
    <property type="term" value="F:disulfide oxidoreductase activity"/>
    <property type="evidence" value="ECO:0007669"/>
    <property type="project" value="InterPro"/>
</dbReference>
<dbReference type="InterPro" id="IPR013766">
    <property type="entry name" value="Thioredoxin_domain"/>
</dbReference>
<accession>A0A8J2VJU8</accession>
<dbReference type="AlphaFoldDB" id="A0A8J2VJU8"/>